<dbReference type="InParanoid" id="A0A1J7IRS4"/>
<dbReference type="AlphaFoldDB" id="A0A1J7IRS4"/>
<evidence type="ECO:0000313" key="2">
    <source>
        <dbReference type="Proteomes" id="UP000182658"/>
    </source>
</evidence>
<organism evidence="1 2">
    <name type="scientific">Coniochaeta ligniaria NRRL 30616</name>
    <dbReference type="NCBI Taxonomy" id="1408157"/>
    <lineage>
        <taxon>Eukaryota</taxon>
        <taxon>Fungi</taxon>
        <taxon>Dikarya</taxon>
        <taxon>Ascomycota</taxon>
        <taxon>Pezizomycotina</taxon>
        <taxon>Sordariomycetes</taxon>
        <taxon>Sordariomycetidae</taxon>
        <taxon>Coniochaetales</taxon>
        <taxon>Coniochaetaceae</taxon>
        <taxon>Coniochaeta</taxon>
    </lineage>
</organism>
<gene>
    <name evidence="1" type="ORF">CONLIGDRAFT_632405</name>
</gene>
<dbReference type="EMBL" id="KV875097">
    <property type="protein sequence ID" value="OIW30343.1"/>
    <property type="molecule type" value="Genomic_DNA"/>
</dbReference>
<proteinExistence type="predicted"/>
<protein>
    <submittedName>
        <fullName evidence="1">Uncharacterized protein</fullName>
    </submittedName>
</protein>
<keyword evidence="2" id="KW-1185">Reference proteome</keyword>
<evidence type="ECO:0000313" key="1">
    <source>
        <dbReference type="EMBL" id="OIW30343.1"/>
    </source>
</evidence>
<sequence length="90" mass="10186">MVSIGNIVKCHTSGGTQHVRNYQLCRLPSDIMTWNHQESNLKQSYDSARNTPKHNIERMAWGIFDIGQGLFARVLPRLAYSANQEPLSSV</sequence>
<accession>A0A1J7IRS4</accession>
<dbReference type="Proteomes" id="UP000182658">
    <property type="component" value="Unassembled WGS sequence"/>
</dbReference>
<name>A0A1J7IRS4_9PEZI</name>
<reference evidence="1 2" key="1">
    <citation type="submission" date="2016-10" db="EMBL/GenBank/DDBJ databases">
        <title>Draft genome sequence of Coniochaeta ligniaria NRRL30616, a lignocellulolytic fungus for bioabatement of inhibitors in plant biomass hydrolysates.</title>
        <authorList>
            <consortium name="DOE Joint Genome Institute"/>
            <person name="Jimenez D.J."/>
            <person name="Hector R.E."/>
            <person name="Riley R."/>
            <person name="Sun H."/>
            <person name="Grigoriev I.V."/>
            <person name="Van Elsas J.D."/>
            <person name="Nichols N.N."/>
        </authorList>
    </citation>
    <scope>NUCLEOTIDE SEQUENCE [LARGE SCALE GENOMIC DNA]</scope>
    <source>
        <strain evidence="1 2">NRRL 30616</strain>
    </source>
</reference>